<dbReference type="PANTHER" id="PTHR30514:SF18">
    <property type="entry name" value="RPIR-FAMILY TRANSCRIPTIONAL REGULATOR"/>
    <property type="match status" value="1"/>
</dbReference>
<accession>A0A919XT63</accession>
<dbReference type="GO" id="GO:1901135">
    <property type="term" value="P:carbohydrate derivative metabolic process"/>
    <property type="evidence" value="ECO:0007669"/>
    <property type="project" value="InterPro"/>
</dbReference>
<dbReference type="InterPro" id="IPR035472">
    <property type="entry name" value="RpiR-like_SIS"/>
</dbReference>
<dbReference type="EMBL" id="BORR01000002">
    <property type="protein sequence ID" value="GIO35975.1"/>
    <property type="molecule type" value="Genomic_DNA"/>
</dbReference>
<evidence type="ECO:0000256" key="1">
    <source>
        <dbReference type="ARBA" id="ARBA00023015"/>
    </source>
</evidence>
<reference evidence="6 7" key="1">
    <citation type="submission" date="2021-03" db="EMBL/GenBank/DDBJ databases">
        <title>Antimicrobial resistance genes in bacteria isolated from Japanese honey, and their potential for conferring macrolide and lincosamide resistance in the American foulbrood pathogen Paenibacillus larvae.</title>
        <authorList>
            <person name="Okamoto M."/>
            <person name="Kumagai M."/>
            <person name="Kanamori H."/>
            <person name="Takamatsu D."/>
        </authorList>
    </citation>
    <scope>NUCLEOTIDE SEQUENCE [LARGE SCALE GENOMIC DNA]</scope>
    <source>
        <strain evidence="6 7">J41TS12</strain>
    </source>
</reference>
<dbReference type="InterPro" id="IPR036388">
    <property type="entry name" value="WH-like_DNA-bd_sf"/>
</dbReference>
<dbReference type="GO" id="GO:0003700">
    <property type="term" value="F:DNA-binding transcription factor activity"/>
    <property type="evidence" value="ECO:0007669"/>
    <property type="project" value="InterPro"/>
</dbReference>
<dbReference type="PANTHER" id="PTHR30514">
    <property type="entry name" value="GLUCOKINASE"/>
    <property type="match status" value="1"/>
</dbReference>
<gene>
    <name evidence="6" type="ORF">J41TS12_08360</name>
</gene>
<dbReference type="PROSITE" id="PS51464">
    <property type="entry name" value="SIS"/>
    <property type="match status" value="1"/>
</dbReference>
<organism evidence="6 7">
    <name type="scientific">Paenibacillus antibioticophila</name>
    <dbReference type="NCBI Taxonomy" id="1274374"/>
    <lineage>
        <taxon>Bacteria</taxon>
        <taxon>Bacillati</taxon>
        <taxon>Bacillota</taxon>
        <taxon>Bacilli</taxon>
        <taxon>Bacillales</taxon>
        <taxon>Paenibacillaceae</taxon>
        <taxon>Paenibacillus</taxon>
    </lineage>
</organism>
<dbReference type="OrthoDB" id="2930at2"/>
<dbReference type="Proteomes" id="UP000681162">
    <property type="component" value="Unassembled WGS sequence"/>
</dbReference>
<dbReference type="SUPFAM" id="SSF53697">
    <property type="entry name" value="SIS domain"/>
    <property type="match status" value="1"/>
</dbReference>
<dbReference type="RefSeq" id="WP_044479366.1">
    <property type="nucleotide sequence ID" value="NZ_BORR01000002.1"/>
</dbReference>
<keyword evidence="3" id="KW-0804">Transcription</keyword>
<name>A0A919XT63_9BACL</name>
<dbReference type="GO" id="GO:0003677">
    <property type="term" value="F:DNA binding"/>
    <property type="evidence" value="ECO:0007669"/>
    <property type="project" value="UniProtKB-KW"/>
</dbReference>
<dbReference type="InterPro" id="IPR046348">
    <property type="entry name" value="SIS_dom_sf"/>
</dbReference>
<evidence type="ECO:0000256" key="3">
    <source>
        <dbReference type="ARBA" id="ARBA00023163"/>
    </source>
</evidence>
<evidence type="ECO:0000313" key="6">
    <source>
        <dbReference type="EMBL" id="GIO35975.1"/>
    </source>
</evidence>
<comment type="caution">
    <text evidence="6">The sequence shown here is derived from an EMBL/GenBank/DDBJ whole genome shotgun (WGS) entry which is preliminary data.</text>
</comment>
<dbReference type="InterPro" id="IPR000281">
    <property type="entry name" value="HTH_RpiR"/>
</dbReference>
<dbReference type="GO" id="GO:0097367">
    <property type="term" value="F:carbohydrate derivative binding"/>
    <property type="evidence" value="ECO:0007669"/>
    <property type="project" value="InterPro"/>
</dbReference>
<protein>
    <submittedName>
        <fullName evidence="6">N-acetylmannosamine kinase</fullName>
    </submittedName>
</protein>
<feature type="domain" description="SIS" evidence="5">
    <location>
        <begin position="123"/>
        <end position="258"/>
    </location>
</feature>
<keyword evidence="6" id="KW-0418">Kinase</keyword>
<keyword evidence="2" id="KW-0238">DNA-binding</keyword>
<dbReference type="SUPFAM" id="SSF46689">
    <property type="entry name" value="Homeodomain-like"/>
    <property type="match status" value="1"/>
</dbReference>
<evidence type="ECO:0000313" key="7">
    <source>
        <dbReference type="Proteomes" id="UP000681162"/>
    </source>
</evidence>
<feature type="domain" description="HTH rpiR-type" evidence="4">
    <location>
        <begin position="2"/>
        <end position="78"/>
    </location>
</feature>
<keyword evidence="7" id="KW-1185">Reference proteome</keyword>
<sequence length="281" mass="31735">MENIKELIQTRYDQLSSSQKKTAYYILENLQDAAISSAQKIAAASGVSEATVHRLAQNLGFDSFMLLKKELRNDLRKMNRAINNLESISTVKDDSWLNSHFYLEAENILETSKEISVEEIKSAATLILDAKAVWVGGWRMGLSVTSYMSFILNYMLGNSYLIPQGEVAEYLARFSEGDVVFLCSFPRYNKVITEVAEFAKERNLKVIAITDSPVSPICKFSDVIFIAKSASKSFVDSYTAAVSVCNAVVNEVSYLGKERVREHIEKVEDHYLNFKELQNKF</sequence>
<keyword evidence="1" id="KW-0805">Transcription regulation</keyword>
<keyword evidence="6" id="KW-0808">Transferase</keyword>
<proteinExistence type="predicted"/>
<dbReference type="InterPro" id="IPR009057">
    <property type="entry name" value="Homeodomain-like_sf"/>
</dbReference>
<dbReference type="Pfam" id="PF01418">
    <property type="entry name" value="HTH_6"/>
    <property type="match status" value="1"/>
</dbReference>
<evidence type="ECO:0000256" key="2">
    <source>
        <dbReference type="ARBA" id="ARBA00023125"/>
    </source>
</evidence>
<dbReference type="AlphaFoldDB" id="A0A919XT63"/>
<evidence type="ECO:0000259" key="4">
    <source>
        <dbReference type="PROSITE" id="PS51071"/>
    </source>
</evidence>
<evidence type="ECO:0000259" key="5">
    <source>
        <dbReference type="PROSITE" id="PS51464"/>
    </source>
</evidence>
<dbReference type="Pfam" id="PF01380">
    <property type="entry name" value="SIS"/>
    <property type="match status" value="1"/>
</dbReference>
<dbReference type="InterPro" id="IPR047640">
    <property type="entry name" value="RpiR-like"/>
</dbReference>
<dbReference type="InterPro" id="IPR001347">
    <property type="entry name" value="SIS_dom"/>
</dbReference>
<dbReference type="CDD" id="cd05013">
    <property type="entry name" value="SIS_RpiR"/>
    <property type="match status" value="1"/>
</dbReference>
<dbReference type="Gene3D" id="3.40.50.10490">
    <property type="entry name" value="Glucose-6-phosphate isomerase like protein, domain 1"/>
    <property type="match status" value="1"/>
</dbReference>
<dbReference type="Gene3D" id="1.10.10.10">
    <property type="entry name" value="Winged helix-like DNA-binding domain superfamily/Winged helix DNA-binding domain"/>
    <property type="match status" value="1"/>
</dbReference>
<dbReference type="PROSITE" id="PS51071">
    <property type="entry name" value="HTH_RPIR"/>
    <property type="match status" value="1"/>
</dbReference>
<dbReference type="GO" id="GO:0016301">
    <property type="term" value="F:kinase activity"/>
    <property type="evidence" value="ECO:0007669"/>
    <property type="project" value="UniProtKB-KW"/>
</dbReference>